<dbReference type="STRING" id="1308866.J416_12959"/>
<organism evidence="2 3">
    <name type="scientific">Gracilibacillus halophilus YIM-C55.5</name>
    <dbReference type="NCBI Taxonomy" id="1308866"/>
    <lineage>
        <taxon>Bacteria</taxon>
        <taxon>Bacillati</taxon>
        <taxon>Bacillota</taxon>
        <taxon>Bacilli</taxon>
        <taxon>Bacillales</taxon>
        <taxon>Bacillaceae</taxon>
        <taxon>Gracilibacillus</taxon>
    </lineage>
</organism>
<dbReference type="PANTHER" id="PTHR43861">
    <property type="entry name" value="TRANS-ACONITATE 2-METHYLTRANSFERASE-RELATED"/>
    <property type="match status" value="1"/>
</dbReference>
<comment type="caution">
    <text evidence="2">The sequence shown here is derived from an EMBL/GenBank/DDBJ whole genome shotgun (WGS) entry which is preliminary data.</text>
</comment>
<protein>
    <recommendedName>
        <fullName evidence="1">Methyltransferase domain-containing protein</fullName>
    </recommendedName>
</protein>
<dbReference type="SUPFAM" id="SSF53335">
    <property type="entry name" value="S-adenosyl-L-methionine-dependent methyltransferases"/>
    <property type="match status" value="1"/>
</dbReference>
<feature type="domain" description="Methyltransferase" evidence="1">
    <location>
        <begin position="46"/>
        <end position="173"/>
    </location>
</feature>
<dbReference type="CDD" id="cd02440">
    <property type="entry name" value="AdoMet_MTases"/>
    <property type="match status" value="1"/>
</dbReference>
<dbReference type="GO" id="GO:0016740">
    <property type="term" value="F:transferase activity"/>
    <property type="evidence" value="ECO:0007669"/>
    <property type="project" value="UniProtKB-KW"/>
</dbReference>
<evidence type="ECO:0000259" key="1">
    <source>
        <dbReference type="Pfam" id="PF13847"/>
    </source>
</evidence>
<dbReference type="RefSeq" id="WP_003472744.1">
    <property type="nucleotide sequence ID" value="NZ_APML01000061.1"/>
</dbReference>
<dbReference type="InterPro" id="IPR029063">
    <property type="entry name" value="SAM-dependent_MTases_sf"/>
</dbReference>
<dbReference type="Proteomes" id="UP000012283">
    <property type="component" value="Unassembled WGS sequence"/>
</dbReference>
<accession>N4WIS0</accession>
<gene>
    <name evidence="2" type="ORF">J416_12959</name>
</gene>
<dbReference type="EMBL" id="APML01000061">
    <property type="protein sequence ID" value="ENH96037.1"/>
    <property type="molecule type" value="Genomic_DNA"/>
</dbReference>
<evidence type="ECO:0000313" key="3">
    <source>
        <dbReference type="Proteomes" id="UP000012283"/>
    </source>
</evidence>
<dbReference type="InterPro" id="IPR025714">
    <property type="entry name" value="Methyltranfer_dom"/>
</dbReference>
<dbReference type="PATRIC" id="fig|1308866.3.peg.2621"/>
<proteinExistence type="predicted"/>
<sequence>MKRTHWQRKDVSEHYLEQVRGGIPYGPDQTKMMLNVINHFQTSPRTVIDVGCGNGFLAEILLQMYPRASAILIDHSEPMIDAAKEHMRQYKDRCEFLLADFSHGLKQVSTIDSVDCIVSGFAIHHLPDEQKQRVYQQIYDLLADGGVFINIEHVASATPQVEALHDQLFIHHLSTYNNRHYEDVEQEYHERPDKEDNILQRVDIQVDWLRDIGFQHADCFFKWMELSVFGGVK</sequence>
<keyword evidence="3" id="KW-1185">Reference proteome</keyword>
<dbReference type="eggNOG" id="COG2226">
    <property type="taxonomic scope" value="Bacteria"/>
</dbReference>
<dbReference type="OrthoDB" id="465705at2"/>
<reference evidence="2 3" key="1">
    <citation type="submission" date="2013-03" db="EMBL/GenBank/DDBJ databases">
        <title>Draft genome sequence of Gracibacillus halophilus YIM-C55.5, a moderately halophilic and thermophilic organism from the Xiaochaidamu salt lake.</title>
        <authorList>
            <person name="Sugumar T."/>
            <person name="Polireddy D.R."/>
            <person name="Antony A."/>
            <person name="Madhava Y.R."/>
            <person name="Sivakumar N."/>
        </authorList>
    </citation>
    <scope>NUCLEOTIDE SEQUENCE [LARGE SCALE GENOMIC DNA]</scope>
    <source>
        <strain evidence="2 3">YIM-C55.5</strain>
    </source>
</reference>
<dbReference type="Pfam" id="PF13847">
    <property type="entry name" value="Methyltransf_31"/>
    <property type="match status" value="1"/>
</dbReference>
<dbReference type="AlphaFoldDB" id="N4WIS0"/>
<evidence type="ECO:0000313" key="2">
    <source>
        <dbReference type="EMBL" id="ENH96037.1"/>
    </source>
</evidence>
<dbReference type="Gene3D" id="3.40.50.150">
    <property type="entry name" value="Vaccinia Virus protein VP39"/>
    <property type="match status" value="1"/>
</dbReference>
<name>N4WIS0_9BACI</name>